<sequence>MAKSENTDLKPHAILDESSRYQKAKKIHLLAEKFGLRKKGTLLEVGTGSGFIAAYFTKIFAEVNSVDVNDQRQTVENIRFKKIEDTKLPFKEEYFDLVITNHVIEHVGNYEKQIDHLKEISRVLKKDGMLYLAVPNRWRLIEPHYKLPLLSWLPRFFSDLYVRLSGEGDFYDCFPLSRSAAFSILKETGFEVKEATLEAIQIYAEIESQHPIIKFVTSLLPSWIYIPLMPWMPTLIFVCKKNLRF</sequence>
<evidence type="ECO:0008006" key="3">
    <source>
        <dbReference type="Google" id="ProtNLM"/>
    </source>
</evidence>
<dbReference type="InterPro" id="IPR029063">
    <property type="entry name" value="SAM-dependent_MTases_sf"/>
</dbReference>
<dbReference type="CDD" id="cd02440">
    <property type="entry name" value="AdoMet_MTases"/>
    <property type="match status" value="1"/>
</dbReference>
<organism evidence="1 2">
    <name type="scientific">Leptospira haakeii</name>
    <dbReference type="NCBI Taxonomy" id="2023198"/>
    <lineage>
        <taxon>Bacteria</taxon>
        <taxon>Pseudomonadati</taxon>
        <taxon>Spirochaetota</taxon>
        <taxon>Spirochaetia</taxon>
        <taxon>Leptospirales</taxon>
        <taxon>Leptospiraceae</taxon>
        <taxon>Leptospira</taxon>
    </lineage>
</organism>
<accession>A0ABX4PM31</accession>
<dbReference type="Gene3D" id="3.40.50.150">
    <property type="entry name" value="Vaccinia Virus protein VP39"/>
    <property type="match status" value="1"/>
</dbReference>
<dbReference type="EMBL" id="NPEI01000005">
    <property type="protein sequence ID" value="PKA15930.1"/>
    <property type="molecule type" value="Genomic_DNA"/>
</dbReference>
<evidence type="ECO:0000313" key="1">
    <source>
        <dbReference type="EMBL" id="PKA15930.1"/>
    </source>
</evidence>
<comment type="caution">
    <text evidence="1">The sequence shown here is derived from an EMBL/GenBank/DDBJ whole genome shotgun (WGS) entry which is preliminary data.</text>
</comment>
<reference evidence="1 2" key="1">
    <citation type="submission" date="2017-07" db="EMBL/GenBank/DDBJ databases">
        <title>Leptospira spp. isolated from tropical soils.</title>
        <authorList>
            <person name="Thibeaux R."/>
            <person name="Iraola G."/>
            <person name="Ferres I."/>
            <person name="Bierque E."/>
            <person name="Girault D."/>
            <person name="Soupe-Gilbert M.-E."/>
            <person name="Picardeau M."/>
            <person name="Goarant C."/>
        </authorList>
    </citation>
    <scope>NUCLEOTIDE SEQUENCE [LARGE SCALE GENOMIC DNA]</scope>
    <source>
        <strain evidence="1 2">ATI7-C-A2</strain>
    </source>
</reference>
<name>A0ABX4PM31_9LEPT</name>
<evidence type="ECO:0000313" key="2">
    <source>
        <dbReference type="Proteomes" id="UP000231857"/>
    </source>
</evidence>
<dbReference type="PANTHER" id="PTHR43861:SF6">
    <property type="entry name" value="METHYLTRANSFERASE TYPE 11"/>
    <property type="match status" value="1"/>
</dbReference>
<gene>
    <name evidence="1" type="ORF">CH363_10490</name>
</gene>
<dbReference type="Pfam" id="PF13489">
    <property type="entry name" value="Methyltransf_23"/>
    <property type="match status" value="1"/>
</dbReference>
<protein>
    <recommendedName>
        <fullName evidence="3">Methyltransferase type 11</fullName>
    </recommendedName>
</protein>
<dbReference type="Proteomes" id="UP000231857">
    <property type="component" value="Unassembled WGS sequence"/>
</dbReference>
<dbReference type="PANTHER" id="PTHR43861">
    <property type="entry name" value="TRANS-ACONITATE 2-METHYLTRANSFERASE-RELATED"/>
    <property type="match status" value="1"/>
</dbReference>
<keyword evidence="2" id="KW-1185">Reference proteome</keyword>
<dbReference type="RefSeq" id="WP_100724151.1">
    <property type="nucleotide sequence ID" value="NZ_NPEG01000007.1"/>
</dbReference>
<dbReference type="SUPFAM" id="SSF53335">
    <property type="entry name" value="S-adenosyl-L-methionine-dependent methyltransferases"/>
    <property type="match status" value="1"/>
</dbReference>
<proteinExistence type="predicted"/>